<dbReference type="GO" id="GO:0016117">
    <property type="term" value="P:carotenoid biosynthetic process"/>
    <property type="evidence" value="ECO:0007669"/>
    <property type="project" value="UniProtKB-KW"/>
</dbReference>
<sequence length="370" mass="41407">MVYIYAILLLLAILSGWAMLYHVPTFPTSHSKKAKQSSLSIIIPARNEESNLPLLLSSLKKQSEQPLEIIIVDDHSTDQTAMVAQQFGARAIQFEAYDSKWVGKSAACWYGARAASGDQLLFLDADIFLANPESLSQILAYYDRLGPQAVLSIQPYHVIERLYENLSVVFNIMVLAGMNHFSLLSNKLETAGAFGPSLLCRKDTYFEVGGHQAVKHSIMENVALGALFMEKGYQLDLLSGQSSLHFRMYPDGLTSLFEGWSKSFASGSKATHPIVFVWTGLWITGAFANVFFLLYALFTAKAVFISAALIGYGLYFLQLYRMARKAGHFSAIALFFYPILFIAFIFLFSWSAIQTFIFKKVSWKGRKINL</sequence>
<dbReference type="SUPFAM" id="SSF53448">
    <property type="entry name" value="Nucleotide-diphospho-sugar transferases"/>
    <property type="match status" value="1"/>
</dbReference>
<evidence type="ECO:0000256" key="9">
    <source>
        <dbReference type="ARBA" id="ARBA00038120"/>
    </source>
</evidence>
<evidence type="ECO:0000256" key="10">
    <source>
        <dbReference type="ARBA" id="ARBA00040345"/>
    </source>
</evidence>
<organism evidence="13 14">
    <name type="scientific">Candidatus Jeotgalibaca merdavium</name>
    <dbReference type="NCBI Taxonomy" id="2838627"/>
    <lineage>
        <taxon>Bacteria</taxon>
        <taxon>Bacillati</taxon>
        <taxon>Bacillota</taxon>
        <taxon>Bacilli</taxon>
        <taxon>Lactobacillales</taxon>
        <taxon>Carnobacteriaceae</taxon>
        <taxon>Jeotgalibaca</taxon>
    </lineage>
</organism>
<reference evidence="13" key="2">
    <citation type="submission" date="2021-04" db="EMBL/GenBank/DDBJ databases">
        <authorList>
            <person name="Gilroy R."/>
        </authorList>
    </citation>
    <scope>NUCLEOTIDE SEQUENCE</scope>
    <source>
        <strain evidence="13">CHK171-505</strain>
    </source>
</reference>
<dbReference type="Proteomes" id="UP000886856">
    <property type="component" value="Unassembled WGS sequence"/>
</dbReference>
<dbReference type="InterPro" id="IPR029044">
    <property type="entry name" value="Nucleotide-diphossugar_trans"/>
</dbReference>
<dbReference type="AlphaFoldDB" id="A0A9D2KXV0"/>
<feature type="transmembrane region" description="Helical" evidence="11">
    <location>
        <begin position="275"/>
        <end position="295"/>
    </location>
</feature>
<dbReference type="EMBL" id="DWYW01000203">
    <property type="protein sequence ID" value="HJA90898.1"/>
    <property type="molecule type" value="Genomic_DNA"/>
</dbReference>
<comment type="similarity">
    <text evidence="9">Belongs to the glycosyltransferase 2 family. CrtQ subfamily.</text>
</comment>
<evidence type="ECO:0000256" key="3">
    <source>
        <dbReference type="ARBA" id="ARBA00022676"/>
    </source>
</evidence>
<feature type="domain" description="Glycosyltransferase 2-like" evidence="12">
    <location>
        <begin position="40"/>
        <end position="161"/>
    </location>
</feature>
<dbReference type="InterPro" id="IPR001173">
    <property type="entry name" value="Glyco_trans_2-like"/>
</dbReference>
<keyword evidence="2" id="KW-1003">Cell membrane</keyword>
<evidence type="ECO:0000256" key="1">
    <source>
        <dbReference type="ARBA" id="ARBA00004236"/>
    </source>
</evidence>
<evidence type="ECO:0000256" key="7">
    <source>
        <dbReference type="ARBA" id="ARBA00037281"/>
    </source>
</evidence>
<evidence type="ECO:0000256" key="5">
    <source>
        <dbReference type="ARBA" id="ARBA00022746"/>
    </source>
</evidence>
<keyword evidence="6 11" id="KW-0472">Membrane</keyword>
<comment type="caution">
    <text evidence="13">The sequence shown here is derived from an EMBL/GenBank/DDBJ whole genome shotgun (WGS) entry which is preliminary data.</text>
</comment>
<keyword evidence="3" id="KW-0328">Glycosyltransferase</keyword>
<dbReference type="PANTHER" id="PTHR43646">
    <property type="entry name" value="GLYCOSYLTRANSFERASE"/>
    <property type="match status" value="1"/>
</dbReference>
<name>A0A9D2KXV0_9LACT</name>
<evidence type="ECO:0000313" key="13">
    <source>
        <dbReference type="EMBL" id="HJA90898.1"/>
    </source>
</evidence>
<feature type="transmembrane region" description="Helical" evidence="11">
    <location>
        <begin position="332"/>
        <end position="358"/>
    </location>
</feature>
<dbReference type="Pfam" id="PF00535">
    <property type="entry name" value="Glycos_transf_2"/>
    <property type="match status" value="1"/>
</dbReference>
<comment type="pathway">
    <text evidence="8">Carotenoid biosynthesis; staphyloxanthin biosynthesis; staphyloxanthin from farnesyl diphosphate: step 4/5.</text>
</comment>
<dbReference type="GO" id="GO:0005886">
    <property type="term" value="C:plasma membrane"/>
    <property type="evidence" value="ECO:0007669"/>
    <property type="project" value="UniProtKB-SubCell"/>
</dbReference>
<evidence type="ECO:0000256" key="6">
    <source>
        <dbReference type="ARBA" id="ARBA00023136"/>
    </source>
</evidence>
<dbReference type="PANTHER" id="PTHR43646:SF2">
    <property type="entry name" value="GLYCOSYLTRANSFERASE 2-LIKE DOMAIN-CONTAINING PROTEIN"/>
    <property type="match status" value="1"/>
</dbReference>
<feature type="transmembrane region" description="Helical" evidence="11">
    <location>
        <begin position="302"/>
        <end position="320"/>
    </location>
</feature>
<reference evidence="13" key="1">
    <citation type="journal article" date="2021" name="PeerJ">
        <title>Extensive microbial diversity within the chicken gut microbiome revealed by metagenomics and culture.</title>
        <authorList>
            <person name="Gilroy R."/>
            <person name="Ravi A."/>
            <person name="Getino M."/>
            <person name="Pursley I."/>
            <person name="Horton D.L."/>
            <person name="Alikhan N.F."/>
            <person name="Baker D."/>
            <person name="Gharbi K."/>
            <person name="Hall N."/>
            <person name="Watson M."/>
            <person name="Adriaenssens E.M."/>
            <person name="Foster-Nyarko E."/>
            <person name="Jarju S."/>
            <person name="Secka A."/>
            <person name="Antonio M."/>
            <person name="Oren A."/>
            <person name="Chaudhuri R.R."/>
            <person name="La Ragione R."/>
            <person name="Hildebrand F."/>
            <person name="Pallen M.J."/>
        </authorList>
    </citation>
    <scope>NUCLEOTIDE SEQUENCE</scope>
    <source>
        <strain evidence="13">CHK171-505</strain>
    </source>
</reference>
<keyword evidence="5" id="KW-0125">Carotenoid biosynthesis</keyword>
<evidence type="ECO:0000259" key="12">
    <source>
        <dbReference type="Pfam" id="PF00535"/>
    </source>
</evidence>
<evidence type="ECO:0000256" key="2">
    <source>
        <dbReference type="ARBA" id="ARBA00022475"/>
    </source>
</evidence>
<keyword evidence="11" id="KW-1133">Transmembrane helix</keyword>
<proteinExistence type="inferred from homology"/>
<evidence type="ECO:0000313" key="14">
    <source>
        <dbReference type="Proteomes" id="UP000886856"/>
    </source>
</evidence>
<dbReference type="CDD" id="cd00761">
    <property type="entry name" value="Glyco_tranf_GTA_type"/>
    <property type="match status" value="1"/>
</dbReference>
<dbReference type="Gene3D" id="3.90.550.10">
    <property type="entry name" value="Spore Coat Polysaccharide Biosynthesis Protein SpsA, Chain A"/>
    <property type="match status" value="1"/>
</dbReference>
<gene>
    <name evidence="13" type="ORF">H9948_08930</name>
</gene>
<comment type="function">
    <text evidence="7">Catalyzes the glycosylation of 4,4'-diaponeurosporenoate, i.e. the esterification of glucose at the C1'' position with the carboxyl group of 4,4'-diaponeurosporenic acid, to form glycosyl-4,4'-diaponeurosporenoate. This is a step in the biosynthesis of staphyloxanthin, an orange pigment present in most staphylococci strains.</text>
</comment>
<keyword evidence="4" id="KW-0808">Transferase</keyword>
<evidence type="ECO:0000256" key="4">
    <source>
        <dbReference type="ARBA" id="ARBA00022679"/>
    </source>
</evidence>
<keyword evidence="11" id="KW-0812">Transmembrane</keyword>
<evidence type="ECO:0000256" key="11">
    <source>
        <dbReference type="SAM" id="Phobius"/>
    </source>
</evidence>
<accession>A0A9D2KXV0</accession>
<comment type="subcellular location">
    <subcellularLocation>
        <location evidence="1">Cell membrane</location>
    </subcellularLocation>
</comment>
<evidence type="ECO:0000256" key="8">
    <source>
        <dbReference type="ARBA" id="ARBA00037904"/>
    </source>
</evidence>
<dbReference type="GO" id="GO:0016757">
    <property type="term" value="F:glycosyltransferase activity"/>
    <property type="evidence" value="ECO:0007669"/>
    <property type="project" value="UniProtKB-KW"/>
</dbReference>
<protein>
    <recommendedName>
        <fullName evidence="10">4,4'-diaponeurosporenoate glycosyltransferase</fullName>
    </recommendedName>
</protein>